<feature type="region of interest" description="Disordered" evidence="1">
    <location>
        <begin position="23"/>
        <end position="84"/>
    </location>
</feature>
<feature type="compositionally biased region" description="Low complexity" evidence="1">
    <location>
        <begin position="51"/>
        <end position="76"/>
    </location>
</feature>
<sequence length="84" mass="7853">MLAKNWMMGAIAASVLVLASLSGCGKGEMNPNAAPNVAAPGHSESDGGSGNTPASTSTTTGPGTTAPGAPTGTDGSSGAGPNPR</sequence>
<evidence type="ECO:0000256" key="1">
    <source>
        <dbReference type="SAM" id="MobiDB-lite"/>
    </source>
</evidence>
<keyword evidence="4" id="KW-1185">Reference proteome</keyword>
<feature type="compositionally biased region" description="Low complexity" evidence="1">
    <location>
        <begin position="30"/>
        <end position="40"/>
    </location>
</feature>
<evidence type="ECO:0000313" key="4">
    <source>
        <dbReference type="Proteomes" id="UP001216907"/>
    </source>
</evidence>
<evidence type="ECO:0000313" key="3">
    <source>
        <dbReference type="EMBL" id="MDG3002245.1"/>
    </source>
</evidence>
<feature type="chain" id="PRO_5045725548" evidence="2">
    <location>
        <begin position="20"/>
        <end position="84"/>
    </location>
</feature>
<feature type="signal peptide" evidence="2">
    <location>
        <begin position="1"/>
        <end position="19"/>
    </location>
</feature>
<dbReference type="EMBL" id="JARRAG010000001">
    <property type="protein sequence ID" value="MDG3002245.1"/>
    <property type="molecule type" value="Genomic_DNA"/>
</dbReference>
<comment type="caution">
    <text evidence="3">The sequence shown here is derived from an EMBL/GenBank/DDBJ whole genome shotgun (WGS) entry which is preliminary data.</text>
</comment>
<dbReference type="RefSeq" id="WP_277858609.1">
    <property type="nucleotide sequence ID" value="NZ_JARRAG010000001.1"/>
</dbReference>
<evidence type="ECO:0000256" key="2">
    <source>
        <dbReference type="SAM" id="SignalP"/>
    </source>
</evidence>
<proteinExistence type="predicted"/>
<protein>
    <submittedName>
        <fullName evidence="3">Uncharacterized protein</fullName>
    </submittedName>
</protein>
<gene>
    <name evidence="3" type="ORF">PZE19_00445</name>
</gene>
<reference evidence="3 4" key="1">
    <citation type="submission" date="2023-03" db="EMBL/GenBank/DDBJ databases">
        <title>Paludisphaera mucosa sp. nov. a novel planctomycete from northern fen.</title>
        <authorList>
            <person name="Ivanova A."/>
        </authorList>
    </citation>
    <scope>NUCLEOTIDE SEQUENCE [LARGE SCALE GENOMIC DNA]</scope>
    <source>
        <strain evidence="3 4">Pla2</strain>
    </source>
</reference>
<organism evidence="3 4">
    <name type="scientific">Paludisphaera mucosa</name>
    <dbReference type="NCBI Taxonomy" id="3030827"/>
    <lineage>
        <taxon>Bacteria</taxon>
        <taxon>Pseudomonadati</taxon>
        <taxon>Planctomycetota</taxon>
        <taxon>Planctomycetia</taxon>
        <taxon>Isosphaerales</taxon>
        <taxon>Isosphaeraceae</taxon>
        <taxon>Paludisphaera</taxon>
    </lineage>
</organism>
<dbReference type="Proteomes" id="UP001216907">
    <property type="component" value="Unassembled WGS sequence"/>
</dbReference>
<keyword evidence="2" id="KW-0732">Signal</keyword>
<name>A0ABT6F4B6_9BACT</name>
<dbReference type="PROSITE" id="PS51257">
    <property type="entry name" value="PROKAR_LIPOPROTEIN"/>
    <property type="match status" value="1"/>
</dbReference>
<accession>A0ABT6F4B6</accession>